<dbReference type="Pfam" id="PF00067">
    <property type="entry name" value="p450"/>
    <property type="match status" value="1"/>
</dbReference>
<accession>A0A5Q0H2P6</accession>
<reference evidence="9" key="1">
    <citation type="journal article" date="2021" name="Curr. Microbiol.">
        <title>Complete genome of nocamycin-producing strain Saccharothrix syringae NRRL B-16468 reveals the biosynthetic potential for secondary metabolites.</title>
        <authorList>
            <person name="Mo X."/>
            <person name="Yang S."/>
        </authorList>
    </citation>
    <scope>NUCLEOTIDE SEQUENCE [LARGE SCALE GENOMIC DNA]</scope>
    <source>
        <strain evidence="9">ATCC 51364 / DSM 43886 / JCM 6844 / KCTC 9398 / NBRC 14523 / NRRL B-16468 / INA 2240</strain>
    </source>
</reference>
<keyword evidence="4 7" id="KW-0560">Oxidoreductase</keyword>
<dbReference type="GO" id="GO:0005506">
    <property type="term" value="F:iron ion binding"/>
    <property type="evidence" value="ECO:0007669"/>
    <property type="project" value="InterPro"/>
</dbReference>
<dbReference type="FunFam" id="1.10.630.10:FF:000018">
    <property type="entry name" value="Cytochrome P450 monooxygenase"/>
    <property type="match status" value="1"/>
</dbReference>
<dbReference type="PROSITE" id="PS00086">
    <property type="entry name" value="CYTOCHROME_P450"/>
    <property type="match status" value="1"/>
</dbReference>
<keyword evidence="3 7" id="KW-0479">Metal-binding</keyword>
<dbReference type="Gene3D" id="1.10.630.10">
    <property type="entry name" value="Cytochrome P450"/>
    <property type="match status" value="1"/>
</dbReference>
<dbReference type="Proteomes" id="UP000325787">
    <property type="component" value="Chromosome"/>
</dbReference>
<evidence type="ECO:0000313" key="9">
    <source>
        <dbReference type="Proteomes" id="UP000325787"/>
    </source>
</evidence>
<dbReference type="PANTHER" id="PTHR46696:SF1">
    <property type="entry name" value="CYTOCHROME P450 YJIB-RELATED"/>
    <property type="match status" value="1"/>
</dbReference>
<evidence type="ECO:0000256" key="1">
    <source>
        <dbReference type="ARBA" id="ARBA00010617"/>
    </source>
</evidence>
<evidence type="ECO:0000256" key="2">
    <source>
        <dbReference type="ARBA" id="ARBA00022617"/>
    </source>
</evidence>
<dbReference type="InterPro" id="IPR002397">
    <property type="entry name" value="Cyt_P450_B"/>
</dbReference>
<evidence type="ECO:0000256" key="5">
    <source>
        <dbReference type="ARBA" id="ARBA00023004"/>
    </source>
</evidence>
<keyword evidence="6 7" id="KW-0503">Monooxygenase</keyword>
<name>A0A5Q0H2P6_SACSY</name>
<dbReference type="GO" id="GO:0020037">
    <property type="term" value="F:heme binding"/>
    <property type="evidence" value="ECO:0007669"/>
    <property type="project" value="InterPro"/>
</dbReference>
<organism evidence="8 9">
    <name type="scientific">Saccharothrix syringae</name>
    <name type="common">Nocardiopsis syringae</name>
    <dbReference type="NCBI Taxonomy" id="103733"/>
    <lineage>
        <taxon>Bacteria</taxon>
        <taxon>Bacillati</taxon>
        <taxon>Actinomycetota</taxon>
        <taxon>Actinomycetes</taxon>
        <taxon>Pseudonocardiales</taxon>
        <taxon>Pseudonocardiaceae</taxon>
        <taxon>Saccharothrix</taxon>
    </lineage>
</organism>
<evidence type="ECO:0000256" key="6">
    <source>
        <dbReference type="ARBA" id="ARBA00023033"/>
    </source>
</evidence>
<keyword evidence="2 7" id="KW-0349">Heme</keyword>
<protein>
    <submittedName>
        <fullName evidence="8">Cytochrome P450</fullName>
    </submittedName>
</protein>
<dbReference type="OrthoDB" id="141712at2"/>
<keyword evidence="9" id="KW-1185">Reference proteome</keyword>
<proteinExistence type="inferred from homology"/>
<evidence type="ECO:0000313" key="8">
    <source>
        <dbReference type="EMBL" id="QFZ20144.1"/>
    </source>
</evidence>
<sequence length="405" mass="45745">MVDVEPAGSEITEPINYPLDEDGPPRLNPVYAELRRTRPVCRARMPYGEEAWFTTRHSDFKFVMGDPRFSRAMAHASDEPRVFVEMPDIGIMRMDHPEHARLRKVVARGFTERRVAQWKPRIQEICDGLLDAMEDAGPPANLVTAFGTPLPATVIAMILGVPVEDRPLFTEWSKAMIATTSMPVEQIQDYLAKQHAYVAEMVRDRIKNPREDMISDLAAAYEADDDITEEEIVGLGMFLLATGHGSTANQISYGTYVLMSFPEQYDKIVRNPELARTAVDELLRYAYNDEAAIFSRYAKEDVEISGTLVRAGEPVLPSRVAANYDDEVFDDPERLDITRSPNPHVTFGYGTHFCPGAGLARTQMRIAFETLFRRFPTLRAAVPLDSLEWKGGYLARSFDEFPVTW</sequence>
<evidence type="ECO:0000256" key="4">
    <source>
        <dbReference type="ARBA" id="ARBA00023002"/>
    </source>
</evidence>
<dbReference type="InterPro" id="IPR001128">
    <property type="entry name" value="Cyt_P450"/>
</dbReference>
<dbReference type="EMBL" id="CP034550">
    <property type="protein sequence ID" value="QFZ20144.1"/>
    <property type="molecule type" value="Genomic_DNA"/>
</dbReference>
<comment type="similarity">
    <text evidence="1 7">Belongs to the cytochrome P450 family.</text>
</comment>
<dbReference type="SUPFAM" id="SSF48264">
    <property type="entry name" value="Cytochrome P450"/>
    <property type="match status" value="1"/>
</dbReference>
<gene>
    <name evidence="8" type="ORF">EKG83_24490</name>
</gene>
<keyword evidence="5 7" id="KW-0408">Iron</keyword>
<dbReference type="InterPro" id="IPR036396">
    <property type="entry name" value="Cyt_P450_sf"/>
</dbReference>
<evidence type="ECO:0000256" key="3">
    <source>
        <dbReference type="ARBA" id="ARBA00022723"/>
    </source>
</evidence>
<dbReference type="PRINTS" id="PR00359">
    <property type="entry name" value="BP450"/>
</dbReference>
<evidence type="ECO:0000256" key="7">
    <source>
        <dbReference type="RuleBase" id="RU000461"/>
    </source>
</evidence>
<dbReference type="AlphaFoldDB" id="A0A5Q0H2P6"/>
<dbReference type="KEGG" id="ssyi:EKG83_24490"/>
<dbReference type="CDD" id="cd11031">
    <property type="entry name" value="Cyp158A-like"/>
    <property type="match status" value="1"/>
</dbReference>
<dbReference type="GO" id="GO:0016705">
    <property type="term" value="F:oxidoreductase activity, acting on paired donors, with incorporation or reduction of molecular oxygen"/>
    <property type="evidence" value="ECO:0007669"/>
    <property type="project" value="InterPro"/>
</dbReference>
<dbReference type="InterPro" id="IPR017972">
    <property type="entry name" value="Cyt_P450_CS"/>
</dbReference>
<dbReference type="GO" id="GO:0004497">
    <property type="term" value="F:monooxygenase activity"/>
    <property type="evidence" value="ECO:0007669"/>
    <property type="project" value="UniProtKB-KW"/>
</dbReference>
<dbReference type="RefSeq" id="WP_051766252.1">
    <property type="nucleotide sequence ID" value="NZ_CP034550.1"/>
</dbReference>
<dbReference type="PANTHER" id="PTHR46696">
    <property type="entry name" value="P450, PUTATIVE (EUROFUNG)-RELATED"/>
    <property type="match status" value="1"/>
</dbReference>